<dbReference type="PANTHER" id="PTHR42770">
    <property type="entry name" value="AMINO ACID TRANSPORTER-RELATED"/>
    <property type="match status" value="1"/>
</dbReference>
<dbReference type="AlphaFoldDB" id="A0A7X5X0P5"/>
<feature type="compositionally biased region" description="Basic and acidic residues" evidence="6">
    <location>
        <begin position="442"/>
        <end position="454"/>
    </location>
</feature>
<feature type="transmembrane region" description="Helical" evidence="7">
    <location>
        <begin position="36"/>
        <end position="57"/>
    </location>
</feature>
<dbReference type="InterPro" id="IPR002293">
    <property type="entry name" value="AA/rel_permease1"/>
</dbReference>
<dbReference type="EMBL" id="JAALLH010000001">
    <property type="protein sequence ID" value="NIY64483.1"/>
    <property type="molecule type" value="Genomic_DNA"/>
</dbReference>
<evidence type="ECO:0000256" key="1">
    <source>
        <dbReference type="ARBA" id="ARBA00004651"/>
    </source>
</evidence>
<dbReference type="InterPro" id="IPR050367">
    <property type="entry name" value="APC_superfamily"/>
</dbReference>
<keyword evidence="3 7" id="KW-0812">Transmembrane</keyword>
<feature type="transmembrane region" description="Helical" evidence="7">
    <location>
        <begin position="394"/>
        <end position="411"/>
    </location>
</feature>
<dbReference type="GO" id="GO:0022857">
    <property type="term" value="F:transmembrane transporter activity"/>
    <property type="evidence" value="ECO:0007669"/>
    <property type="project" value="InterPro"/>
</dbReference>
<name>A0A7X5X0P5_STRMQ</name>
<evidence type="ECO:0000256" key="5">
    <source>
        <dbReference type="ARBA" id="ARBA00023136"/>
    </source>
</evidence>
<proteinExistence type="predicted"/>
<evidence type="ECO:0000256" key="7">
    <source>
        <dbReference type="SAM" id="Phobius"/>
    </source>
</evidence>
<keyword evidence="4 7" id="KW-1133">Transmembrane helix</keyword>
<feature type="transmembrane region" description="Helical" evidence="7">
    <location>
        <begin position="106"/>
        <end position="129"/>
    </location>
</feature>
<dbReference type="Pfam" id="PF13520">
    <property type="entry name" value="AA_permease_2"/>
    <property type="match status" value="1"/>
</dbReference>
<dbReference type="PANTHER" id="PTHR42770:SF13">
    <property type="entry name" value="L-METHIONINE_BRANCHED-CHAIN AMINO ACID EXPORTER YJEH"/>
    <property type="match status" value="1"/>
</dbReference>
<evidence type="ECO:0000313" key="9">
    <source>
        <dbReference type="Proteomes" id="UP000536624"/>
    </source>
</evidence>
<feature type="transmembrane region" description="Helical" evidence="7">
    <location>
        <begin position="203"/>
        <end position="224"/>
    </location>
</feature>
<evidence type="ECO:0000256" key="3">
    <source>
        <dbReference type="ARBA" id="ARBA00022692"/>
    </source>
</evidence>
<feature type="region of interest" description="Disordered" evidence="6">
    <location>
        <begin position="1"/>
        <end position="24"/>
    </location>
</feature>
<dbReference type="RefSeq" id="WP_313905733.1">
    <property type="nucleotide sequence ID" value="NZ_JAALLH010000001.1"/>
</dbReference>
<feature type="transmembrane region" description="Helical" evidence="7">
    <location>
        <begin position="417"/>
        <end position="435"/>
    </location>
</feature>
<evidence type="ECO:0000256" key="4">
    <source>
        <dbReference type="ARBA" id="ARBA00022989"/>
    </source>
</evidence>
<reference evidence="8 9" key="1">
    <citation type="submission" date="2020-02" db="EMBL/GenBank/DDBJ databases">
        <title>Streptomyces malaysiensis DSM14702 (JHCC583434, PFL_A843) Genome sequencing and assembly.</title>
        <authorList>
            <person name="Samborskyy M."/>
        </authorList>
    </citation>
    <scope>NUCLEOTIDE SEQUENCE [LARGE SCALE GENOMIC DNA]</scope>
    <source>
        <strain evidence="8 9">DSM 14702</strain>
    </source>
</reference>
<evidence type="ECO:0000313" key="8">
    <source>
        <dbReference type="EMBL" id="NIY64483.1"/>
    </source>
</evidence>
<protein>
    <submittedName>
        <fullName evidence="8">Amino acid permease-associated region</fullName>
    </submittedName>
</protein>
<dbReference type="GO" id="GO:0005886">
    <property type="term" value="C:plasma membrane"/>
    <property type="evidence" value="ECO:0007669"/>
    <property type="project" value="UniProtKB-SubCell"/>
</dbReference>
<feature type="transmembrane region" description="Helical" evidence="7">
    <location>
        <begin position="244"/>
        <end position="269"/>
    </location>
</feature>
<feature type="transmembrane region" description="Helical" evidence="7">
    <location>
        <begin position="289"/>
        <end position="309"/>
    </location>
</feature>
<feature type="transmembrane region" description="Helical" evidence="7">
    <location>
        <begin position="141"/>
        <end position="158"/>
    </location>
</feature>
<feature type="region of interest" description="Disordered" evidence="6">
    <location>
        <begin position="438"/>
        <end position="464"/>
    </location>
</feature>
<sequence length="464" mass="46202">MTVQRTHPTDPHPSPSPPAPAPPFSARRLGIGGGTALYVGAVLGPGVLALPALAAAAAGPASILAWAVLLATSVPVAACFAALGARFPDGGGVATYVHRAFGPRAAATVGWWFYGSVPVGVVAGAWIGGQYTAAAAGWDRTGAAAVAALVLAAAFAANCRGLHLSSRVQLLLAGLLAALLLAAVIAAAPHLRTAHFTPFMPGGWHSVGSAAGVLFFGFVGWEAASHLSAEFADPGRDLPRVTTLTLAVVGVLYLGLAVATIGALGPGAATTGTPLTALLALSVGDAARPVAAVAALFLSFGAVNTYLAGAARLGAALARDGAAPRRLARGGAPGEVPRRSLAVLAVGCAVVGAVTATGAAGLDRLMRATSTCLAAVTLAGLLAALTLLPRRTPLWWAAVGSAAVTSAVLALSGPLLLIPPVLAVVALCFQAFPGFRKPQRSRKPERFQTFRTHEGTASGEESSG</sequence>
<gene>
    <name evidence="8" type="ORF">SMALB_2449</name>
</gene>
<dbReference type="PIRSF" id="PIRSF006060">
    <property type="entry name" value="AA_transporter"/>
    <property type="match status" value="1"/>
</dbReference>
<evidence type="ECO:0000256" key="2">
    <source>
        <dbReference type="ARBA" id="ARBA00022475"/>
    </source>
</evidence>
<comment type="caution">
    <text evidence="8">The sequence shown here is derived from an EMBL/GenBank/DDBJ whole genome shotgun (WGS) entry which is preliminary data.</text>
</comment>
<evidence type="ECO:0000256" key="6">
    <source>
        <dbReference type="SAM" id="MobiDB-lite"/>
    </source>
</evidence>
<feature type="compositionally biased region" description="Pro residues" evidence="6">
    <location>
        <begin position="11"/>
        <end position="23"/>
    </location>
</feature>
<comment type="subcellular location">
    <subcellularLocation>
        <location evidence="1">Cell membrane</location>
        <topology evidence="1">Multi-pass membrane protein</topology>
    </subcellularLocation>
</comment>
<keyword evidence="5 7" id="KW-0472">Membrane</keyword>
<accession>A0A7X5X0P5</accession>
<feature type="transmembrane region" description="Helical" evidence="7">
    <location>
        <begin position="63"/>
        <end position="85"/>
    </location>
</feature>
<organism evidence="8 9">
    <name type="scientific">Streptomyces malaysiensis</name>
    <dbReference type="NCBI Taxonomy" id="92644"/>
    <lineage>
        <taxon>Bacteria</taxon>
        <taxon>Bacillati</taxon>
        <taxon>Actinomycetota</taxon>
        <taxon>Actinomycetes</taxon>
        <taxon>Kitasatosporales</taxon>
        <taxon>Streptomycetaceae</taxon>
        <taxon>Streptomyces</taxon>
        <taxon>Streptomyces violaceusniger group</taxon>
    </lineage>
</organism>
<dbReference type="Proteomes" id="UP000536624">
    <property type="component" value="Unassembled WGS sequence"/>
</dbReference>
<feature type="transmembrane region" description="Helical" evidence="7">
    <location>
        <begin position="368"/>
        <end position="387"/>
    </location>
</feature>
<feature type="transmembrane region" description="Helical" evidence="7">
    <location>
        <begin position="341"/>
        <end position="362"/>
    </location>
</feature>
<keyword evidence="2" id="KW-1003">Cell membrane</keyword>
<feature type="transmembrane region" description="Helical" evidence="7">
    <location>
        <begin position="170"/>
        <end position="191"/>
    </location>
</feature>
<dbReference type="Gene3D" id="1.20.1740.10">
    <property type="entry name" value="Amino acid/polyamine transporter I"/>
    <property type="match status" value="1"/>
</dbReference>